<proteinExistence type="predicted"/>
<protein>
    <submittedName>
        <fullName evidence="1">Uncharacterized protein</fullName>
    </submittedName>
</protein>
<evidence type="ECO:0000313" key="1">
    <source>
        <dbReference type="EMBL" id="CAG8261712.1"/>
    </source>
</evidence>
<dbReference type="EMBL" id="CAJVPD010000036">
    <property type="protein sequence ID" value="CAG8261712.1"/>
    <property type="molecule type" value="Genomic_DNA"/>
</dbReference>
<accession>A0A9W4I9N6</accession>
<dbReference type="AlphaFoldDB" id="A0A9W4I9N6"/>
<gene>
    <name evidence="1" type="ORF">PSALAMII_LOCUS961</name>
</gene>
<dbReference type="OrthoDB" id="7464126at2759"/>
<name>A0A9W4I9N6_9EURO</name>
<dbReference type="Proteomes" id="UP001152592">
    <property type="component" value="Unassembled WGS sequence"/>
</dbReference>
<comment type="caution">
    <text evidence="1">The sequence shown here is derived from an EMBL/GenBank/DDBJ whole genome shotgun (WGS) entry which is preliminary data.</text>
</comment>
<reference evidence="1" key="1">
    <citation type="submission" date="2021-07" db="EMBL/GenBank/DDBJ databases">
        <authorList>
            <person name="Branca A.L. A."/>
        </authorList>
    </citation>
    <scope>NUCLEOTIDE SEQUENCE</scope>
</reference>
<sequence length="83" mass="9289">MDAATLKLVALADVVQNLLRRSSPGTKWSLESQSLLDDLNCLSIDELMRSKFFEQLGPGGELKMLVNVVNKDVYHDINFLGHE</sequence>
<evidence type="ECO:0000313" key="2">
    <source>
        <dbReference type="Proteomes" id="UP001152592"/>
    </source>
</evidence>
<organism evidence="1 2">
    <name type="scientific">Penicillium salamii</name>
    <dbReference type="NCBI Taxonomy" id="1612424"/>
    <lineage>
        <taxon>Eukaryota</taxon>
        <taxon>Fungi</taxon>
        <taxon>Dikarya</taxon>
        <taxon>Ascomycota</taxon>
        <taxon>Pezizomycotina</taxon>
        <taxon>Eurotiomycetes</taxon>
        <taxon>Eurotiomycetidae</taxon>
        <taxon>Eurotiales</taxon>
        <taxon>Aspergillaceae</taxon>
        <taxon>Penicillium</taxon>
    </lineage>
</organism>